<dbReference type="CDD" id="cd01300">
    <property type="entry name" value="YtcJ_like"/>
    <property type="match status" value="1"/>
</dbReference>
<keyword evidence="2" id="KW-0378">Hydrolase</keyword>
<dbReference type="RefSeq" id="WP_136425897.1">
    <property type="nucleotide sequence ID" value="NZ_SSSM01000001.1"/>
</dbReference>
<name>A0A4S4FU54_9MICO</name>
<dbReference type="InterPro" id="IPR032466">
    <property type="entry name" value="Metal_Hydrolase"/>
</dbReference>
<sequence>MPTDLVLLSGRVFTGTELHPTATAVALSDGVIVAIGSDDEAQAAVSPDAERVDVAGGLITPGFIDSHVHAVQGGHERLTCDLTDSTDAASTLEMVAAYAAEHPDDEWIIGGGWHMPFFEGGNPRAELLEEAVPGRKIYLVNADHHGAWVSPAALAAAGITKDTPNPADGHIDRDEEGNPWGTLQEGAMDLLEHLLPVPDDAAYVAALEETQRYLRSFGVTGWQDAIVGAYAGMRDTSDAYIEAIESGRLTAHATGALWLTRGFGLDDVDDVVADMVGRRDRIGTRSNTAGGTFRTPTIKIMQDGVPESQTAAMKKPYLDACGHPTSHLGPSHFPPAVLDATTRRLAGEGFQLHIHAIGDRAIAEALHAIQGANEVADIADTRHHIAHLQQVDPADIALMAEIGATANLQALWACSSDQMTELNLPIVGEDRFNAQYPFASMAAAGVPLAMGSDWPVSTPDPWQAIHVAVTRIEPGDTTSAPLGSGEELTLTQAIAAYTSGSARVTHHDGRGVIEIGAPADIAVTDRDPFAVPPLELHTVTNVLTVSDGVVVYRA</sequence>
<keyword evidence="3" id="KW-1185">Reference proteome</keyword>
<dbReference type="SUPFAM" id="SSF51556">
    <property type="entry name" value="Metallo-dependent hydrolases"/>
    <property type="match status" value="1"/>
</dbReference>
<dbReference type="InterPro" id="IPR013108">
    <property type="entry name" value="Amidohydro_3"/>
</dbReference>
<gene>
    <name evidence="2" type="ORF">E6C64_01780</name>
</gene>
<dbReference type="Proteomes" id="UP000309133">
    <property type="component" value="Unassembled WGS sequence"/>
</dbReference>
<comment type="caution">
    <text evidence="2">The sequence shown here is derived from an EMBL/GenBank/DDBJ whole genome shotgun (WGS) entry which is preliminary data.</text>
</comment>
<dbReference type="Gene3D" id="3.10.310.70">
    <property type="match status" value="1"/>
</dbReference>
<dbReference type="PANTHER" id="PTHR22642:SF2">
    <property type="entry name" value="PROTEIN LONG AFTER FAR-RED 3"/>
    <property type="match status" value="1"/>
</dbReference>
<proteinExistence type="predicted"/>
<dbReference type="SUPFAM" id="SSF51338">
    <property type="entry name" value="Composite domain of metallo-dependent hydrolases"/>
    <property type="match status" value="1"/>
</dbReference>
<dbReference type="PANTHER" id="PTHR22642">
    <property type="entry name" value="IMIDAZOLONEPROPIONASE"/>
    <property type="match status" value="1"/>
</dbReference>
<dbReference type="Pfam" id="PF07969">
    <property type="entry name" value="Amidohydro_3"/>
    <property type="match status" value="1"/>
</dbReference>
<reference evidence="2 3" key="1">
    <citation type="submission" date="2019-04" db="EMBL/GenBank/DDBJ databases">
        <authorList>
            <person name="Jiang L."/>
        </authorList>
    </citation>
    <scope>NUCLEOTIDE SEQUENCE [LARGE SCALE GENOMIC DNA]</scope>
    <source>
        <strain evidence="2 3">YIM 131853</strain>
    </source>
</reference>
<evidence type="ECO:0000313" key="2">
    <source>
        <dbReference type="EMBL" id="THG33116.1"/>
    </source>
</evidence>
<accession>A0A4S4FU54</accession>
<evidence type="ECO:0000313" key="3">
    <source>
        <dbReference type="Proteomes" id="UP000309133"/>
    </source>
</evidence>
<organism evidence="2 3">
    <name type="scientific">Naasia lichenicola</name>
    <dbReference type="NCBI Taxonomy" id="2565933"/>
    <lineage>
        <taxon>Bacteria</taxon>
        <taxon>Bacillati</taxon>
        <taxon>Actinomycetota</taxon>
        <taxon>Actinomycetes</taxon>
        <taxon>Micrococcales</taxon>
        <taxon>Microbacteriaceae</taxon>
        <taxon>Naasia</taxon>
    </lineage>
</organism>
<protein>
    <submittedName>
        <fullName evidence="2">Amidohydrolase</fullName>
    </submittedName>
</protein>
<dbReference type="OrthoDB" id="3238066at2"/>
<dbReference type="InterPro" id="IPR011059">
    <property type="entry name" value="Metal-dep_hydrolase_composite"/>
</dbReference>
<dbReference type="GO" id="GO:0016810">
    <property type="term" value="F:hydrolase activity, acting on carbon-nitrogen (but not peptide) bonds"/>
    <property type="evidence" value="ECO:0007669"/>
    <property type="project" value="InterPro"/>
</dbReference>
<dbReference type="Gene3D" id="3.20.20.140">
    <property type="entry name" value="Metal-dependent hydrolases"/>
    <property type="match status" value="1"/>
</dbReference>
<dbReference type="Gene3D" id="2.30.40.10">
    <property type="entry name" value="Urease, subunit C, domain 1"/>
    <property type="match status" value="1"/>
</dbReference>
<dbReference type="AlphaFoldDB" id="A0A4S4FU54"/>
<feature type="domain" description="Amidohydrolase 3" evidence="1">
    <location>
        <begin position="52"/>
        <end position="552"/>
    </location>
</feature>
<evidence type="ECO:0000259" key="1">
    <source>
        <dbReference type="Pfam" id="PF07969"/>
    </source>
</evidence>
<dbReference type="InterPro" id="IPR033932">
    <property type="entry name" value="YtcJ-like"/>
</dbReference>
<dbReference type="EMBL" id="SSSM01000001">
    <property type="protein sequence ID" value="THG33116.1"/>
    <property type="molecule type" value="Genomic_DNA"/>
</dbReference>